<proteinExistence type="predicted"/>
<dbReference type="InterPro" id="IPR008532">
    <property type="entry name" value="NFACT_RNA-bd"/>
</dbReference>
<accession>A0A6C0BYC4</accession>
<dbReference type="EMBL" id="MN739269">
    <property type="protein sequence ID" value="QHS96273.1"/>
    <property type="molecule type" value="Genomic_DNA"/>
</dbReference>
<evidence type="ECO:0000313" key="2">
    <source>
        <dbReference type="EMBL" id="QHS96273.1"/>
    </source>
</evidence>
<sequence length="119" mass="13397">MKTSQVYIPKINETITYTIGTNAQENFDIIDAANETDLWFHVDNLPSCHVVASIPNPEKYNHKELAYIAKQGACICKQYSKYASQKKLPIIYSKLNDITKSPTQVGTVITNSNAKIIYI</sequence>
<feature type="domain" description="NFACT RNA-binding" evidence="1">
    <location>
        <begin position="15"/>
        <end position="107"/>
    </location>
</feature>
<dbReference type="AlphaFoldDB" id="A0A6C0BYC4"/>
<organism evidence="2">
    <name type="scientific">viral metagenome</name>
    <dbReference type="NCBI Taxonomy" id="1070528"/>
    <lineage>
        <taxon>unclassified sequences</taxon>
        <taxon>metagenomes</taxon>
        <taxon>organismal metagenomes</taxon>
    </lineage>
</organism>
<dbReference type="Pfam" id="PF05670">
    <property type="entry name" value="NFACT-R_1"/>
    <property type="match status" value="1"/>
</dbReference>
<reference evidence="2" key="1">
    <citation type="journal article" date="2020" name="Nature">
        <title>Giant virus diversity and host interactions through global metagenomics.</title>
        <authorList>
            <person name="Schulz F."/>
            <person name="Roux S."/>
            <person name="Paez-Espino D."/>
            <person name="Jungbluth S."/>
            <person name="Walsh D.A."/>
            <person name="Denef V.J."/>
            <person name="McMahon K.D."/>
            <person name="Konstantinidis K.T."/>
            <person name="Eloe-Fadrosh E.A."/>
            <person name="Kyrpides N.C."/>
            <person name="Woyke T."/>
        </authorList>
    </citation>
    <scope>NUCLEOTIDE SEQUENCE</scope>
    <source>
        <strain evidence="2">GVMAG-M-3300019093-7</strain>
    </source>
</reference>
<name>A0A6C0BYC4_9ZZZZ</name>
<protein>
    <recommendedName>
        <fullName evidence="1">NFACT RNA-binding domain-containing protein</fullName>
    </recommendedName>
</protein>
<evidence type="ECO:0000259" key="1">
    <source>
        <dbReference type="Pfam" id="PF05670"/>
    </source>
</evidence>